<organism evidence="1 2">
    <name type="scientific">Azospira oryzae</name>
    <dbReference type="NCBI Taxonomy" id="146939"/>
    <lineage>
        <taxon>Bacteria</taxon>
        <taxon>Pseudomonadati</taxon>
        <taxon>Pseudomonadota</taxon>
        <taxon>Betaproteobacteria</taxon>
        <taxon>Rhodocyclales</taxon>
        <taxon>Rhodocyclaceae</taxon>
        <taxon>Azospira</taxon>
    </lineage>
</organism>
<accession>A0ABY0IU00</accession>
<dbReference type="Proteomes" id="UP000292136">
    <property type="component" value="Unassembled WGS sequence"/>
</dbReference>
<gene>
    <name evidence="1" type="ORF">EV678_1292</name>
</gene>
<sequence length="311" mass="34407">MSVRLIQFAITFGALLVALIHTYAPDLKIDGTTVSLLAIAVLPWLAPLFKAIELPGGVKIQFQDFINAEVKAKEAGLLSPIQDAPGMERHIYAFESVAGDDPNLALAGLRIELESKLRGIAEARGIEITRKGIRPLIYSLKSRDVLSQREVSALEDMLPLLNGAAHGAETDPRAADWAMDVGPRLLATLDEKIGEKTIAQLLERWRTRDGALVAEIGIELSKALVTSPKAFLVAMRDDEEGFKAWLDGMQHHTFTLFESRGELDDDLYTAYYEKLRELMVKALKPLVESEYSTEAKRVIAALDSVSIKRIW</sequence>
<name>A0ABY0IU00_9RHOO</name>
<dbReference type="RefSeq" id="WP_130458894.1">
    <property type="nucleotide sequence ID" value="NZ_SHKM01000001.1"/>
</dbReference>
<protein>
    <submittedName>
        <fullName evidence="1">Uncharacterized protein</fullName>
    </submittedName>
</protein>
<reference evidence="1 2" key="1">
    <citation type="submission" date="2019-02" db="EMBL/GenBank/DDBJ databases">
        <title>Genomic Encyclopedia of Type Strains, Phase IV (KMG-IV): sequencing the most valuable type-strain genomes for metagenomic binning, comparative biology and taxonomic classification.</title>
        <authorList>
            <person name="Goeker M."/>
        </authorList>
    </citation>
    <scope>NUCLEOTIDE SEQUENCE [LARGE SCALE GENOMIC DNA]</scope>
    <source>
        <strain evidence="1 2">DSM 21223</strain>
    </source>
</reference>
<keyword evidence="2" id="KW-1185">Reference proteome</keyword>
<proteinExistence type="predicted"/>
<evidence type="ECO:0000313" key="2">
    <source>
        <dbReference type="Proteomes" id="UP000292136"/>
    </source>
</evidence>
<evidence type="ECO:0000313" key="1">
    <source>
        <dbReference type="EMBL" id="RZT90476.1"/>
    </source>
</evidence>
<dbReference type="EMBL" id="SHKM01000001">
    <property type="protein sequence ID" value="RZT90476.1"/>
    <property type="molecule type" value="Genomic_DNA"/>
</dbReference>
<comment type="caution">
    <text evidence="1">The sequence shown here is derived from an EMBL/GenBank/DDBJ whole genome shotgun (WGS) entry which is preliminary data.</text>
</comment>